<evidence type="ECO:0000256" key="1">
    <source>
        <dbReference type="SAM" id="MobiDB-lite"/>
    </source>
</evidence>
<evidence type="ECO:0000313" key="2">
    <source>
        <dbReference type="EMBL" id="CPR12427.1"/>
    </source>
</evidence>
<proteinExistence type="predicted"/>
<accession>A0A0U0WC83</accession>
<organism evidence="2 3">
    <name type="scientific">Mycobacterium bohemicum DSM 44277</name>
    <dbReference type="NCBI Taxonomy" id="1236609"/>
    <lineage>
        <taxon>Bacteria</taxon>
        <taxon>Bacillati</taxon>
        <taxon>Actinomycetota</taxon>
        <taxon>Actinomycetes</taxon>
        <taxon>Mycobacteriales</taxon>
        <taxon>Mycobacteriaceae</taxon>
        <taxon>Mycobacterium</taxon>
    </lineage>
</organism>
<evidence type="ECO:0000313" key="3">
    <source>
        <dbReference type="Proteomes" id="UP000198875"/>
    </source>
</evidence>
<dbReference type="Proteomes" id="UP000198875">
    <property type="component" value="Unassembled WGS sequence"/>
</dbReference>
<feature type="region of interest" description="Disordered" evidence="1">
    <location>
        <begin position="20"/>
        <end position="72"/>
    </location>
</feature>
<protein>
    <submittedName>
        <fullName evidence="2">Uncharacterized protein</fullName>
    </submittedName>
</protein>
<gene>
    <name evidence="2" type="ORF">BN971_03726</name>
</gene>
<dbReference type="AlphaFoldDB" id="A0A0U0WC83"/>
<reference evidence="2 3" key="1">
    <citation type="submission" date="2015-03" db="EMBL/GenBank/DDBJ databases">
        <authorList>
            <person name="Murphy D."/>
        </authorList>
    </citation>
    <scope>NUCLEOTIDE SEQUENCE [LARGE SCALE GENOMIC DNA]</scope>
    <source>
        <strain evidence="2 3">DSM 44277</strain>
    </source>
</reference>
<dbReference type="RefSeq" id="WP_245836773.1">
    <property type="nucleotide sequence ID" value="NZ_CSTD01000004.1"/>
</dbReference>
<feature type="compositionally biased region" description="Basic and acidic residues" evidence="1">
    <location>
        <begin position="41"/>
        <end position="68"/>
    </location>
</feature>
<name>A0A0U0WC83_MYCBE</name>
<sequence length="91" mass="10173">MAASKTLTPAQRSLRASIAAHASWAHTEDRRARTANATKANMDRFERLVDPEGRLTPEERAKRAENARKAHFQRMAYKSAKVRQARKAGAA</sequence>
<dbReference type="EMBL" id="CSTD01000004">
    <property type="protein sequence ID" value="CPR12427.1"/>
    <property type="molecule type" value="Genomic_DNA"/>
</dbReference>